<dbReference type="AlphaFoldDB" id="A0A158L6W1"/>
<feature type="compositionally biased region" description="Basic and acidic residues" evidence="1">
    <location>
        <begin position="90"/>
        <end position="100"/>
    </location>
</feature>
<name>A0A158L6W1_9BURK</name>
<feature type="region of interest" description="Disordered" evidence="1">
    <location>
        <begin position="80"/>
        <end position="108"/>
    </location>
</feature>
<accession>A0A158L6W1</accession>
<dbReference type="Proteomes" id="UP000055019">
    <property type="component" value="Unassembled WGS sequence"/>
</dbReference>
<sequence>MRCPKAVAGPLAVPESGTVESDDAMPLRETTEKPARKEILRRDQISVQKHYDRPFALIEVMQTHAIGLDELTERWTVALRTPSPHCRPSRHADRRSDRAADQGIPRKR</sequence>
<feature type="region of interest" description="Disordered" evidence="1">
    <location>
        <begin position="1"/>
        <end position="37"/>
    </location>
</feature>
<evidence type="ECO:0000313" key="2">
    <source>
        <dbReference type="EMBL" id="SAL88640.1"/>
    </source>
</evidence>
<organism evidence="2 3">
    <name type="scientific">Caballeronia arvi</name>
    <dbReference type="NCBI Taxonomy" id="1777135"/>
    <lineage>
        <taxon>Bacteria</taxon>
        <taxon>Pseudomonadati</taxon>
        <taxon>Pseudomonadota</taxon>
        <taxon>Betaproteobacteria</taxon>
        <taxon>Burkholderiales</taxon>
        <taxon>Burkholderiaceae</taxon>
        <taxon>Caballeronia</taxon>
    </lineage>
</organism>
<proteinExistence type="predicted"/>
<dbReference type="EMBL" id="FCOM02000152">
    <property type="protein sequence ID" value="SAL88640.1"/>
    <property type="molecule type" value="Genomic_DNA"/>
</dbReference>
<keyword evidence="3" id="KW-1185">Reference proteome</keyword>
<evidence type="ECO:0000313" key="3">
    <source>
        <dbReference type="Proteomes" id="UP000055019"/>
    </source>
</evidence>
<evidence type="ECO:0000256" key="1">
    <source>
        <dbReference type="SAM" id="MobiDB-lite"/>
    </source>
</evidence>
<protein>
    <submittedName>
        <fullName evidence="2">Uncharacterized protein</fullName>
    </submittedName>
</protein>
<comment type="caution">
    <text evidence="2">The sequence shown here is derived from an EMBL/GenBank/DDBJ whole genome shotgun (WGS) entry which is preliminary data.</text>
</comment>
<gene>
    <name evidence="2" type="ORF">AWB74_08658</name>
</gene>
<reference evidence="2" key="1">
    <citation type="submission" date="2016-01" db="EMBL/GenBank/DDBJ databases">
        <authorList>
            <person name="Peeters C."/>
        </authorList>
    </citation>
    <scope>NUCLEOTIDE SEQUENCE [LARGE SCALE GENOMIC DNA]</scope>
    <source>
        <strain evidence="2">LMG 29317</strain>
    </source>
</reference>
<feature type="compositionally biased region" description="Basic and acidic residues" evidence="1">
    <location>
        <begin position="25"/>
        <end position="37"/>
    </location>
</feature>